<evidence type="ECO:0000259" key="13">
    <source>
        <dbReference type="Pfam" id="PF01529"/>
    </source>
</evidence>
<comment type="subcellular location">
    <subcellularLocation>
        <location evidence="1">Membrane</location>
        <topology evidence="1">Multi-pass membrane protein</topology>
    </subcellularLocation>
</comment>
<feature type="transmembrane region" description="Helical" evidence="11">
    <location>
        <begin position="245"/>
        <end position="266"/>
    </location>
</feature>
<sequence>MKINGMRPGEKNKRGNIITARIVPILLLAIIGYSSYVVTKKICIDYLLQSRARSSLSFPHKQSGAAIAILTIYYLLLLITLTCFGRLIQTITFNPGLVPRGAHYFVEKDRRLRESQDSYKEEAIDSVSKQGYTPRKLRYKLDSGYPAQNFWQKDVFVCGWDGRPPFCSTCYNYKPDRAHHCSELGRCVLKMDHFCPWVGGIVSETSFKFFIQFTFWAALFCLHTLVSVSYFFAQRRSRQPGGFFNVHWILVLIFAALFFVFSAGMCGSSLQFAFLNSSTIENFTRKTKVWYLAVYVPRHVMERYHASGRTDLRLISYPRPASEQFEILEQSGATFTASEERQRARDDTLLPNVPQASYDPQRSSDTSRPNTNSTAEDHRRGGDSSVSSSPTAVPETRTFAILETLPGQNPFDIGPYGNFKEVMGYGVFEWLFPVRLSPLVDHSDPAGMYKMGKVVNSLKNQARIRDSTQPQPSREGDDVVSPTFGGDMEKAESKRHPGRDHHNRKKKRRRRRSSMAG</sequence>
<protein>
    <recommendedName>
        <fullName evidence="11">Palmitoyltransferase</fullName>
        <ecNumber evidence="11">2.3.1.225</ecNumber>
    </recommendedName>
</protein>
<dbReference type="EMBL" id="KN847492">
    <property type="protein sequence ID" value="KIW20607.1"/>
    <property type="molecule type" value="Genomic_DNA"/>
</dbReference>
<keyword evidence="2 11" id="KW-0808">Transferase</keyword>
<reference evidence="14 15" key="1">
    <citation type="submission" date="2015-01" db="EMBL/GenBank/DDBJ databases">
        <title>The Genome Sequence of Exophiala spinifera CBS89968.</title>
        <authorList>
            <consortium name="The Broad Institute Genomics Platform"/>
            <person name="Cuomo C."/>
            <person name="de Hoog S."/>
            <person name="Gorbushina A."/>
            <person name="Stielow B."/>
            <person name="Teixiera M."/>
            <person name="Abouelleil A."/>
            <person name="Chapman S.B."/>
            <person name="Priest M."/>
            <person name="Young S.K."/>
            <person name="Wortman J."/>
            <person name="Nusbaum C."/>
            <person name="Birren B."/>
        </authorList>
    </citation>
    <scope>NUCLEOTIDE SEQUENCE [LARGE SCALE GENOMIC DNA]</scope>
    <source>
        <strain evidence="14 15">CBS 89968</strain>
    </source>
</reference>
<dbReference type="GO" id="GO:0019706">
    <property type="term" value="F:protein-cysteine S-palmitoyltransferase activity"/>
    <property type="evidence" value="ECO:0007669"/>
    <property type="project" value="UniProtKB-EC"/>
</dbReference>
<feature type="compositionally biased region" description="Basic and acidic residues" evidence="12">
    <location>
        <begin position="338"/>
        <end position="348"/>
    </location>
</feature>
<dbReference type="GeneID" id="27328265"/>
<evidence type="ECO:0000256" key="9">
    <source>
        <dbReference type="ARBA" id="ARBA00038298"/>
    </source>
</evidence>
<dbReference type="Pfam" id="PF01529">
    <property type="entry name" value="DHHC"/>
    <property type="match status" value="1"/>
</dbReference>
<dbReference type="AlphaFoldDB" id="A0A0D2A762"/>
<feature type="transmembrane region" description="Helical" evidence="11">
    <location>
        <begin position="64"/>
        <end position="84"/>
    </location>
</feature>
<evidence type="ECO:0000256" key="5">
    <source>
        <dbReference type="ARBA" id="ARBA00023136"/>
    </source>
</evidence>
<keyword evidence="5 11" id="KW-0472">Membrane</keyword>
<evidence type="ECO:0000256" key="8">
    <source>
        <dbReference type="ARBA" id="ARBA00023315"/>
    </source>
</evidence>
<dbReference type="PANTHER" id="PTHR22883">
    <property type="entry name" value="ZINC FINGER DHHC DOMAIN CONTAINING PROTEIN"/>
    <property type="match status" value="1"/>
</dbReference>
<keyword evidence="4 11" id="KW-1133">Transmembrane helix</keyword>
<keyword evidence="8 11" id="KW-0012">Acyltransferase</keyword>
<feature type="transmembrane region" description="Helical" evidence="11">
    <location>
        <begin position="213"/>
        <end position="233"/>
    </location>
</feature>
<feature type="domain" description="Palmitoyltransferase DHHC" evidence="13">
    <location>
        <begin position="165"/>
        <end position="284"/>
    </location>
</feature>
<evidence type="ECO:0000256" key="2">
    <source>
        <dbReference type="ARBA" id="ARBA00022679"/>
    </source>
</evidence>
<dbReference type="GO" id="GO:0005783">
    <property type="term" value="C:endoplasmic reticulum"/>
    <property type="evidence" value="ECO:0007669"/>
    <property type="project" value="TreeGrafter"/>
</dbReference>
<evidence type="ECO:0000256" key="1">
    <source>
        <dbReference type="ARBA" id="ARBA00004141"/>
    </source>
</evidence>
<evidence type="ECO:0000256" key="11">
    <source>
        <dbReference type="RuleBase" id="RU079119"/>
    </source>
</evidence>
<feature type="region of interest" description="Disordered" evidence="12">
    <location>
        <begin position="336"/>
        <end position="393"/>
    </location>
</feature>
<dbReference type="Proteomes" id="UP000053328">
    <property type="component" value="Unassembled WGS sequence"/>
</dbReference>
<gene>
    <name evidence="14" type="ORF">PV08_01182</name>
</gene>
<evidence type="ECO:0000256" key="4">
    <source>
        <dbReference type="ARBA" id="ARBA00022989"/>
    </source>
</evidence>
<dbReference type="HOGENOM" id="CLU_034009_0_0_1"/>
<feature type="compositionally biased region" description="Basic residues" evidence="12">
    <location>
        <begin position="496"/>
        <end position="517"/>
    </location>
</feature>
<dbReference type="VEuPathDB" id="FungiDB:PV08_01182"/>
<accession>A0A0D2A762</accession>
<dbReference type="GO" id="GO:0016020">
    <property type="term" value="C:membrane"/>
    <property type="evidence" value="ECO:0007669"/>
    <property type="project" value="UniProtKB-SubCell"/>
</dbReference>
<dbReference type="InterPro" id="IPR039859">
    <property type="entry name" value="PFA4/ZDH16/20/ERF2-like"/>
</dbReference>
<dbReference type="OrthoDB" id="331948at2759"/>
<evidence type="ECO:0000256" key="6">
    <source>
        <dbReference type="ARBA" id="ARBA00023139"/>
    </source>
</evidence>
<dbReference type="GO" id="GO:0006612">
    <property type="term" value="P:protein targeting to membrane"/>
    <property type="evidence" value="ECO:0007669"/>
    <property type="project" value="TreeGrafter"/>
</dbReference>
<dbReference type="PROSITE" id="PS50216">
    <property type="entry name" value="DHHC"/>
    <property type="match status" value="1"/>
</dbReference>
<comment type="catalytic activity">
    <reaction evidence="10 11">
        <text>L-cysteinyl-[protein] + hexadecanoyl-CoA = S-hexadecanoyl-L-cysteinyl-[protein] + CoA</text>
        <dbReference type="Rhea" id="RHEA:36683"/>
        <dbReference type="Rhea" id="RHEA-COMP:10131"/>
        <dbReference type="Rhea" id="RHEA-COMP:11032"/>
        <dbReference type="ChEBI" id="CHEBI:29950"/>
        <dbReference type="ChEBI" id="CHEBI:57287"/>
        <dbReference type="ChEBI" id="CHEBI:57379"/>
        <dbReference type="ChEBI" id="CHEBI:74151"/>
        <dbReference type="EC" id="2.3.1.225"/>
    </reaction>
</comment>
<keyword evidence="6" id="KW-0564">Palmitate</keyword>
<keyword evidence="3 11" id="KW-0812">Transmembrane</keyword>
<evidence type="ECO:0000256" key="3">
    <source>
        <dbReference type="ARBA" id="ARBA00022692"/>
    </source>
</evidence>
<evidence type="ECO:0000313" key="15">
    <source>
        <dbReference type="Proteomes" id="UP000053328"/>
    </source>
</evidence>
<evidence type="ECO:0000313" key="14">
    <source>
        <dbReference type="EMBL" id="KIW20607.1"/>
    </source>
</evidence>
<dbReference type="RefSeq" id="XP_016240823.1">
    <property type="nucleotide sequence ID" value="XM_016375547.1"/>
</dbReference>
<proteinExistence type="inferred from homology"/>
<feature type="region of interest" description="Disordered" evidence="12">
    <location>
        <begin position="464"/>
        <end position="517"/>
    </location>
</feature>
<keyword evidence="15" id="KW-1185">Reference proteome</keyword>
<feature type="compositionally biased region" description="Polar residues" evidence="12">
    <location>
        <begin position="354"/>
        <end position="374"/>
    </location>
</feature>
<evidence type="ECO:0000256" key="12">
    <source>
        <dbReference type="SAM" id="MobiDB-lite"/>
    </source>
</evidence>
<dbReference type="InterPro" id="IPR001594">
    <property type="entry name" value="Palmitoyltrfase_DHHC"/>
</dbReference>
<dbReference type="GO" id="GO:0005794">
    <property type="term" value="C:Golgi apparatus"/>
    <property type="evidence" value="ECO:0007669"/>
    <property type="project" value="TreeGrafter"/>
</dbReference>
<comment type="similarity">
    <text evidence="9">Belongs to the DHHC palmitoyltransferase family. PFA5 subfamily.</text>
</comment>
<dbReference type="EC" id="2.3.1.225" evidence="11"/>
<feature type="transmembrane region" description="Helical" evidence="11">
    <location>
        <begin position="20"/>
        <end position="38"/>
    </location>
</feature>
<dbReference type="PANTHER" id="PTHR22883:SF23">
    <property type="entry name" value="PALMITOYLTRANSFERASE ZDHHC6"/>
    <property type="match status" value="1"/>
</dbReference>
<comment type="domain">
    <text evidence="11">The DHHC domain is required for palmitoyltransferase activity.</text>
</comment>
<evidence type="ECO:0000256" key="7">
    <source>
        <dbReference type="ARBA" id="ARBA00023288"/>
    </source>
</evidence>
<organism evidence="14 15">
    <name type="scientific">Exophiala spinifera</name>
    <dbReference type="NCBI Taxonomy" id="91928"/>
    <lineage>
        <taxon>Eukaryota</taxon>
        <taxon>Fungi</taxon>
        <taxon>Dikarya</taxon>
        <taxon>Ascomycota</taxon>
        <taxon>Pezizomycotina</taxon>
        <taxon>Eurotiomycetes</taxon>
        <taxon>Chaetothyriomycetidae</taxon>
        <taxon>Chaetothyriales</taxon>
        <taxon>Herpotrichiellaceae</taxon>
        <taxon>Exophiala</taxon>
    </lineage>
</organism>
<keyword evidence="7" id="KW-0449">Lipoprotein</keyword>
<dbReference type="STRING" id="91928.A0A0D2A762"/>
<evidence type="ECO:0000256" key="10">
    <source>
        <dbReference type="ARBA" id="ARBA00048048"/>
    </source>
</evidence>
<name>A0A0D2A762_9EURO</name>